<dbReference type="EMBL" id="JANAVB010028535">
    <property type="protein sequence ID" value="KAJ6815757.1"/>
    <property type="molecule type" value="Genomic_DNA"/>
</dbReference>
<sequence>MEEKRGRDREEEKIEEEVAELTRGPYVRRGGARSLEERSGWLPKAHRRLWRRDEMEGAGHVSGEIGTEQSCWSPGGEIGAERSRSAVGCSTPVPGGSRGAGTAEALGSGTNGDLRHRLTERRRT</sequence>
<reference evidence="2" key="2">
    <citation type="submission" date="2023-04" db="EMBL/GenBank/DDBJ databases">
        <authorList>
            <person name="Bruccoleri R.E."/>
            <person name="Oakeley E.J."/>
            <person name="Faust A.-M."/>
            <person name="Dessus-Babus S."/>
            <person name="Altorfer M."/>
            <person name="Burckhardt D."/>
            <person name="Oertli M."/>
            <person name="Naumann U."/>
            <person name="Petersen F."/>
            <person name="Wong J."/>
        </authorList>
    </citation>
    <scope>NUCLEOTIDE SEQUENCE</scope>
    <source>
        <strain evidence="2">GSM-AAB239-AS_SAM_17_03QT</strain>
        <tissue evidence="2">Leaf</tissue>
    </source>
</reference>
<evidence type="ECO:0000256" key="1">
    <source>
        <dbReference type="SAM" id="MobiDB-lite"/>
    </source>
</evidence>
<evidence type="ECO:0000313" key="3">
    <source>
        <dbReference type="Proteomes" id="UP001140949"/>
    </source>
</evidence>
<dbReference type="Proteomes" id="UP001140949">
    <property type="component" value="Unassembled WGS sequence"/>
</dbReference>
<feature type="region of interest" description="Disordered" evidence="1">
    <location>
        <begin position="1"/>
        <end position="44"/>
    </location>
</feature>
<feature type="region of interest" description="Disordered" evidence="1">
    <location>
        <begin position="58"/>
        <end position="124"/>
    </location>
</feature>
<protein>
    <submittedName>
        <fullName evidence="2">Hornerin-like</fullName>
    </submittedName>
</protein>
<feature type="compositionally biased region" description="Basic and acidic residues" evidence="1">
    <location>
        <begin position="1"/>
        <end position="12"/>
    </location>
</feature>
<organism evidence="2 3">
    <name type="scientific">Iris pallida</name>
    <name type="common">Sweet iris</name>
    <dbReference type="NCBI Taxonomy" id="29817"/>
    <lineage>
        <taxon>Eukaryota</taxon>
        <taxon>Viridiplantae</taxon>
        <taxon>Streptophyta</taxon>
        <taxon>Embryophyta</taxon>
        <taxon>Tracheophyta</taxon>
        <taxon>Spermatophyta</taxon>
        <taxon>Magnoliopsida</taxon>
        <taxon>Liliopsida</taxon>
        <taxon>Asparagales</taxon>
        <taxon>Iridaceae</taxon>
        <taxon>Iridoideae</taxon>
        <taxon>Irideae</taxon>
        <taxon>Iris</taxon>
    </lineage>
</organism>
<gene>
    <name evidence="2" type="ORF">M6B38_132850</name>
</gene>
<name>A0AAX6FH86_IRIPA</name>
<keyword evidence="3" id="KW-1185">Reference proteome</keyword>
<comment type="caution">
    <text evidence="2">The sequence shown here is derived from an EMBL/GenBank/DDBJ whole genome shotgun (WGS) entry which is preliminary data.</text>
</comment>
<dbReference type="AlphaFoldDB" id="A0AAX6FH86"/>
<proteinExistence type="predicted"/>
<accession>A0AAX6FH86</accession>
<reference evidence="2" key="1">
    <citation type="journal article" date="2023" name="GigaByte">
        <title>Genome assembly of the bearded iris, Iris pallida Lam.</title>
        <authorList>
            <person name="Bruccoleri R.E."/>
            <person name="Oakeley E.J."/>
            <person name="Faust A.M.E."/>
            <person name="Altorfer M."/>
            <person name="Dessus-Babus S."/>
            <person name="Burckhardt D."/>
            <person name="Oertli M."/>
            <person name="Naumann U."/>
            <person name="Petersen F."/>
            <person name="Wong J."/>
        </authorList>
    </citation>
    <scope>NUCLEOTIDE SEQUENCE</scope>
    <source>
        <strain evidence="2">GSM-AAB239-AS_SAM_17_03QT</strain>
    </source>
</reference>
<evidence type="ECO:0000313" key="2">
    <source>
        <dbReference type="EMBL" id="KAJ6815757.1"/>
    </source>
</evidence>